<feature type="transmembrane region" description="Helical" evidence="2">
    <location>
        <begin position="377"/>
        <end position="396"/>
    </location>
</feature>
<feature type="transmembrane region" description="Helical" evidence="2">
    <location>
        <begin position="248"/>
        <end position="270"/>
    </location>
</feature>
<feature type="transmembrane region" description="Helical" evidence="2">
    <location>
        <begin position="457"/>
        <end position="480"/>
    </location>
</feature>
<evidence type="ECO:0000256" key="2">
    <source>
        <dbReference type="SAM" id="Phobius"/>
    </source>
</evidence>
<feature type="transmembrane region" description="Helical" evidence="2">
    <location>
        <begin position="351"/>
        <end position="371"/>
    </location>
</feature>
<organism evidence="5 6">
    <name type="scientific">Castellaniella hirudinis</name>
    <dbReference type="NCBI Taxonomy" id="1144617"/>
    <lineage>
        <taxon>Bacteria</taxon>
        <taxon>Pseudomonadati</taxon>
        <taxon>Pseudomonadota</taxon>
        <taxon>Betaproteobacteria</taxon>
        <taxon>Burkholderiales</taxon>
        <taxon>Alcaligenaceae</taxon>
        <taxon>Castellaniella</taxon>
    </lineage>
</organism>
<keyword evidence="2" id="KW-0472">Membrane</keyword>
<evidence type="ECO:0000256" key="1">
    <source>
        <dbReference type="SAM" id="MobiDB-lite"/>
    </source>
</evidence>
<feature type="transmembrane region" description="Helical" evidence="2">
    <location>
        <begin position="492"/>
        <end position="510"/>
    </location>
</feature>
<dbReference type="InterPro" id="IPR025833">
    <property type="entry name" value="GDYXXLXY"/>
</dbReference>
<feature type="transmembrane region" description="Helical" evidence="2">
    <location>
        <begin position="131"/>
        <end position="156"/>
    </location>
</feature>
<feature type="transmembrane region" description="Helical" evidence="2">
    <location>
        <begin position="20"/>
        <end position="41"/>
    </location>
</feature>
<feature type="transmembrane region" description="Helical" evidence="2">
    <location>
        <begin position="106"/>
        <end position="124"/>
    </location>
</feature>
<feature type="region of interest" description="Disordered" evidence="1">
    <location>
        <begin position="312"/>
        <end position="340"/>
    </location>
</feature>
<protein>
    <submittedName>
        <fullName evidence="5">GDYXXLXY domain-containing protein</fullName>
    </submittedName>
</protein>
<feature type="transmembrane region" description="Helical" evidence="2">
    <location>
        <begin position="685"/>
        <end position="706"/>
    </location>
</feature>
<dbReference type="Proteomes" id="UP001595756">
    <property type="component" value="Unassembled WGS sequence"/>
</dbReference>
<feature type="transmembrane region" description="Helical" evidence="2">
    <location>
        <begin position="222"/>
        <end position="241"/>
    </location>
</feature>
<dbReference type="Pfam" id="PF14345">
    <property type="entry name" value="GDYXXLXY"/>
    <property type="match status" value="1"/>
</dbReference>
<reference evidence="6" key="1">
    <citation type="journal article" date="2019" name="Int. J. Syst. Evol. Microbiol.">
        <title>The Global Catalogue of Microorganisms (GCM) 10K type strain sequencing project: providing services to taxonomists for standard genome sequencing and annotation.</title>
        <authorList>
            <consortium name="The Broad Institute Genomics Platform"/>
            <consortium name="The Broad Institute Genome Sequencing Center for Infectious Disease"/>
            <person name="Wu L."/>
            <person name="Ma J."/>
        </authorList>
    </citation>
    <scope>NUCLEOTIDE SEQUENCE [LARGE SCALE GENOMIC DNA]</scope>
    <source>
        <strain evidence="6">CGMCC 1.19029</strain>
    </source>
</reference>
<dbReference type="InterPro" id="IPR018677">
    <property type="entry name" value="DUF2157"/>
</dbReference>
<feature type="domain" description="DUF2157" evidence="3">
    <location>
        <begin position="24"/>
        <end position="128"/>
    </location>
</feature>
<feature type="transmembrane region" description="Helical" evidence="2">
    <location>
        <begin position="621"/>
        <end position="638"/>
    </location>
</feature>
<sequence length="854" mass="89852">MQVTEAGPPAEHAVRWRQGLAHGAGLLAAALAGAALVFWVAANWPQMTQDARLTGVQGVLALLVVLAVGLARRGHRGAEPAAGLAALATGALLALVGQIYQTGADAWQLFLTWAVLILPWLVVLRSVFLALLWGALLNLALWLFLDGSTAAAWWRWGESWSTGIWLLGLNALLLIGAECLRPVLRDPWRLIRRTAAAATLAWAVAVAAQGAVMGFAGMWAQSLLPALAFSLVPILAIYAAYTRWRRDPAVATLALLAGIGVVGFLLVVHVESAEGVLGLALLILALGLGAARHALLLWAQAVKADGAGASPAASAASDRAPVLDPAGASPAGRLEAPTGTRDEDHAPWYVTALRMGILAPVVLLLGVWVAISFDLDSAADALSAGVLLMLGGLALGRMASRASWQETGGVLTILGLLLCAAGVWMLADEGGPWGALPILLAAGAAAYAGTRQFAVRLAAAGLTLGLGCWLTMPRGFLYGWGDGSASDWATGLAWRLTILLVLGAIVWIVSQDAARRARWRPLAWAALTTAAGLALQIDVLEPVPFRSLPWTGQGGLLIAALLPGAVLGVWMALSRPRAPANLCLGVSAAYGVAGLGWLGAPACAVALVGLVLGRWSGNRPAQALSVLLGLVGLAVYYFDPSVTLVAKAARLGLAAVWLAALALWLRAPWRRADGTARSPAARRAWGLPVGLLAGGVLVLGVVQARVHHYEAILDRGHPVILALAPVDPRSLMQGDYMDLDYAVRRLVEQWLIGQPDARDALQANGRGWLLLRPDAQGVWQFEGLVAGPAPTLEASELAIKFRWRNGEMDWGARHWFFPEGQGERYARARYGELRVAEDGTALLARLLDEARAPL</sequence>
<keyword evidence="6" id="KW-1185">Reference proteome</keyword>
<dbReference type="RefSeq" id="WP_376813422.1">
    <property type="nucleotide sequence ID" value="NZ_JBHSDY010000007.1"/>
</dbReference>
<feature type="transmembrane region" description="Helical" evidence="2">
    <location>
        <begin position="53"/>
        <end position="71"/>
    </location>
</feature>
<comment type="caution">
    <text evidence="5">The sequence shown here is derived from an EMBL/GenBank/DDBJ whole genome shotgun (WGS) entry which is preliminary data.</text>
</comment>
<feature type="transmembrane region" description="Helical" evidence="2">
    <location>
        <begin position="582"/>
        <end position="615"/>
    </location>
</feature>
<dbReference type="InterPro" id="IPR025513">
    <property type="entry name" value="DUF4401"/>
</dbReference>
<evidence type="ECO:0000259" key="4">
    <source>
        <dbReference type="Pfam" id="PF14351"/>
    </source>
</evidence>
<feature type="domain" description="DUF4401" evidence="4">
    <location>
        <begin position="347"/>
        <end position="665"/>
    </location>
</feature>
<name>A0ABV8S095_9BURK</name>
<keyword evidence="2" id="KW-1133">Transmembrane helix</keyword>
<feature type="transmembrane region" description="Helical" evidence="2">
    <location>
        <begin position="433"/>
        <end position="450"/>
    </location>
</feature>
<evidence type="ECO:0000313" key="5">
    <source>
        <dbReference type="EMBL" id="MFC4298868.1"/>
    </source>
</evidence>
<evidence type="ECO:0000313" key="6">
    <source>
        <dbReference type="Proteomes" id="UP001595756"/>
    </source>
</evidence>
<feature type="transmembrane region" description="Helical" evidence="2">
    <location>
        <begin position="162"/>
        <end position="184"/>
    </location>
</feature>
<proteinExistence type="predicted"/>
<feature type="transmembrane region" description="Helical" evidence="2">
    <location>
        <begin position="408"/>
        <end position="427"/>
    </location>
</feature>
<dbReference type="Pfam" id="PF09925">
    <property type="entry name" value="DUF2157"/>
    <property type="match status" value="1"/>
</dbReference>
<feature type="transmembrane region" description="Helical" evidence="2">
    <location>
        <begin position="552"/>
        <end position="573"/>
    </location>
</feature>
<feature type="transmembrane region" description="Helical" evidence="2">
    <location>
        <begin position="645"/>
        <end position="665"/>
    </location>
</feature>
<accession>A0ABV8S095</accession>
<feature type="transmembrane region" description="Helical" evidence="2">
    <location>
        <begin position="276"/>
        <end position="298"/>
    </location>
</feature>
<dbReference type="EMBL" id="JBHSDY010000007">
    <property type="protein sequence ID" value="MFC4298868.1"/>
    <property type="molecule type" value="Genomic_DNA"/>
</dbReference>
<dbReference type="Pfam" id="PF14351">
    <property type="entry name" value="DUF4401"/>
    <property type="match status" value="1"/>
</dbReference>
<feature type="transmembrane region" description="Helical" evidence="2">
    <location>
        <begin position="196"/>
        <end position="216"/>
    </location>
</feature>
<gene>
    <name evidence="5" type="ORF">ACFO0J_12520</name>
</gene>
<evidence type="ECO:0000259" key="3">
    <source>
        <dbReference type="Pfam" id="PF09925"/>
    </source>
</evidence>
<feature type="transmembrane region" description="Helical" evidence="2">
    <location>
        <begin position="83"/>
        <end position="100"/>
    </location>
</feature>
<keyword evidence="2" id="KW-0812">Transmembrane</keyword>
<feature type="transmembrane region" description="Helical" evidence="2">
    <location>
        <begin position="522"/>
        <end position="540"/>
    </location>
</feature>